<protein>
    <submittedName>
        <fullName evidence="1">Uncharacterized protein</fullName>
    </submittedName>
</protein>
<evidence type="ECO:0000313" key="1">
    <source>
        <dbReference type="EMBL" id="OLQ14159.1"/>
    </source>
</evidence>
<sequence>MQVYTTNADDPLNNVYDTGMMDRVSMDVLFFGFHQAAVRFMAVDPNDPNLGVILGVLQGCTYGDAREAIRLYEQVLAGPPSGWGVINDMRYSVPEYRIAAVAMTLMAIRGIVNDELFGAVAPEVTPDSARVLAQTKYCNKVRWDDEPQYPELTIWDFPKIGEGNYSKAVNAVKWRVPKVWSCMALFVEVLEALIEGMYWQAFAPLSVLERNLAKAAWDGFQKVPAAFVAFMNSMKTMKGADKVNLCRVFKLAKDVAASGQPMNWQVMPMLDAAGVNTMIMDLVWLGCAGRRQKNDPMVEPTHGLQMLLHGQGLALRLSEREAAGSTDGPTYRDAKIDSVVGHGRLAGLQLEDLVIDGSYDEQSTWEDTAIRMDVGMRTCPVNLKVKASADFKQDSGKWWGGMGQSQLWQAVWWMLLDAISMLADDDSISAGLDNLDIEFTKVEITFLDTCLVRE</sequence>
<keyword evidence="2" id="KW-1185">Reference proteome</keyword>
<dbReference type="AlphaFoldDB" id="A0A1Q9F3H3"/>
<accession>A0A1Q9F3H3</accession>
<dbReference type="OrthoDB" id="438309at2759"/>
<name>A0A1Q9F3H3_SYMMI</name>
<gene>
    <name evidence="1" type="ORF">AK812_SmicGene1727</name>
</gene>
<dbReference type="Proteomes" id="UP000186817">
    <property type="component" value="Unassembled WGS sequence"/>
</dbReference>
<evidence type="ECO:0000313" key="2">
    <source>
        <dbReference type="Proteomes" id="UP000186817"/>
    </source>
</evidence>
<dbReference type="EMBL" id="LSRX01000019">
    <property type="protein sequence ID" value="OLQ14159.1"/>
    <property type="molecule type" value="Genomic_DNA"/>
</dbReference>
<reference evidence="1 2" key="1">
    <citation type="submission" date="2016-02" db="EMBL/GenBank/DDBJ databases">
        <title>Genome analysis of coral dinoflagellate symbionts highlights evolutionary adaptations to a symbiotic lifestyle.</title>
        <authorList>
            <person name="Aranda M."/>
            <person name="Li Y."/>
            <person name="Liew Y.J."/>
            <person name="Baumgarten S."/>
            <person name="Simakov O."/>
            <person name="Wilson M."/>
            <person name="Piel J."/>
            <person name="Ashoor H."/>
            <person name="Bougouffa S."/>
            <person name="Bajic V.B."/>
            <person name="Ryu T."/>
            <person name="Ravasi T."/>
            <person name="Bayer T."/>
            <person name="Micklem G."/>
            <person name="Kim H."/>
            <person name="Bhak J."/>
            <person name="Lajeunesse T.C."/>
            <person name="Voolstra C.R."/>
        </authorList>
    </citation>
    <scope>NUCLEOTIDE SEQUENCE [LARGE SCALE GENOMIC DNA]</scope>
    <source>
        <strain evidence="1 2">CCMP2467</strain>
    </source>
</reference>
<proteinExistence type="predicted"/>
<comment type="caution">
    <text evidence="1">The sequence shown here is derived from an EMBL/GenBank/DDBJ whole genome shotgun (WGS) entry which is preliminary data.</text>
</comment>
<organism evidence="1 2">
    <name type="scientific">Symbiodinium microadriaticum</name>
    <name type="common">Dinoflagellate</name>
    <name type="synonym">Zooxanthella microadriatica</name>
    <dbReference type="NCBI Taxonomy" id="2951"/>
    <lineage>
        <taxon>Eukaryota</taxon>
        <taxon>Sar</taxon>
        <taxon>Alveolata</taxon>
        <taxon>Dinophyceae</taxon>
        <taxon>Suessiales</taxon>
        <taxon>Symbiodiniaceae</taxon>
        <taxon>Symbiodinium</taxon>
    </lineage>
</organism>